<organism evidence="1 2">
    <name type="scientific">Mycobacterium phage AlanGrant</name>
    <dbReference type="NCBI Taxonomy" id="1647307"/>
    <lineage>
        <taxon>Viruses</taxon>
        <taxon>Duplodnaviria</taxon>
        <taxon>Heunggongvirae</taxon>
        <taxon>Uroviricota</taxon>
        <taxon>Caudoviricetes</taxon>
        <taxon>Bclasvirinae</taxon>
        <taxon>Coopervirus</taxon>
        <taxon>Coopervirus vincenzo</taxon>
    </lineage>
</organism>
<name>A0A0F6SJR4_9CAUD</name>
<evidence type="ECO:0000313" key="2">
    <source>
        <dbReference type="Proteomes" id="UP000225161"/>
    </source>
</evidence>
<accession>A0A0F6SJR4</accession>
<gene>
    <name evidence="1" type="primary">7</name>
    <name evidence="1" type="ORF">SEA_ALANGRANT_7</name>
</gene>
<protein>
    <submittedName>
        <fullName evidence="1">Uncharacterized protein</fullName>
    </submittedName>
</protein>
<evidence type="ECO:0000313" key="1">
    <source>
        <dbReference type="EMBL" id="AKF14672.1"/>
    </source>
</evidence>
<dbReference type="Proteomes" id="UP000225161">
    <property type="component" value="Genome"/>
</dbReference>
<proteinExistence type="predicted"/>
<reference evidence="1 2" key="1">
    <citation type="journal article" date="2015" name="Genome Announc.">
        <title>Genome Sequences of Mycobacteriophages AlanGrant, Baee, Corofin, OrangeOswald, and Vincenzo, New Members of Cluster B.</title>
        <authorList>
            <person name="Pope W.H."/>
            <person name="Carbonara M.E."/>
            <person name="Cioffi H.M."/>
            <person name="Cruz T."/>
            <person name="Dang B.Q."/>
            <person name="Doyle A.N."/>
            <person name="Fan O.H."/>
            <person name="Gallagher M."/>
            <person name="Gentile G.M."/>
            <person name="German B.A."/>
            <person name="Farrell M.E."/>
            <person name="Gerwig M."/>
            <person name="Hunter K.L."/>
            <person name="Lefever V.E."/>
            <person name="Marfisi N.A."/>
            <person name="McDonnell J.E."/>
            <person name="Monga J.K."/>
            <person name="Quiroz K.G."/>
            <person name="Pong A.C."/>
            <person name="Rimple P.A."/>
            <person name="Situ M."/>
            <person name="Sohnen P.C."/>
            <person name="Stockinger A.N."/>
            <person name="Thompson P.K."/>
            <person name="Torchio N.M."/>
            <person name="Toner C.L."/>
            <person name="Ulbrich M.C."/>
            <person name="Vohra N.I."/>
            <person name="Zakir A."/>
            <person name="Adkins N.L."/>
            <person name="Brown B.R."/>
            <person name="Churilla B.M."/>
            <person name="Kramer Z.J."/>
            <person name="Lapin J.S."/>
            <person name="Montgomery M.T."/>
            <person name="Prout A.K."/>
            <person name="Grubb S.R."/>
            <person name="Warner M.H."/>
            <person name="Bowman C.A."/>
            <person name="Russell D.A."/>
            <person name="Hatfull G.F."/>
        </authorList>
    </citation>
    <scope>NUCLEOTIDE SEQUENCE [LARGE SCALE GENOMIC DNA]</scope>
</reference>
<dbReference type="EMBL" id="KR080200">
    <property type="protein sequence ID" value="AKF14672.1"/>
    <property type="molecule type" value="Genomic_DNA"/>
</dbReference>
<sequence length="108" mass="12024">MADLAKLAYQQARRSDRVAIKVMRARKFRVEIPVLLSELQADPVAWGQAIWDHLEGFVADRNASDLLDRMRCVFVGGLDAAQAAGQAWFTDYISPGMVLVCFEADPPD</sequence>